<name>A0AAW4BGA3_VIBAN</name>
<organism evidence="2 3">
    <name type="scientific">Vibrio anguillarum</name>
    <name type="common">Listonella anguillarum</name>
    <dbReference type="NCBI Taxonomy" id="55601"/>
    <lineage>
        <taxon>Bacteria</taxon>
        <taxon>Pseudomonadati</taxon>
        <taxon>Pseudomonadota</taxon>
        <taxon>Gammaproteobacteria</taxon>
        <taxon>Vibrionales</taxon>
        <taxon>Vibrionaceae</taxon>
        <taxon>Vibrio</taxon>
    </lineage>
</organism>
<keyword evidence="1" id="KW-0732">Signal</keyword>
<feature type="non-terminal residue" evidence="2">
    <location>
        <position position="118"/>
    </location>
</feature>
<evidence type="ECO:0000313" key="2">
    <source>
        <dbReference type="EMBL" id="MBF4436680.1"/>
    </source>
</evidence>
<reference evidence="2" key="1">
    <citation type="journal article" date="2021" name="PeerJ">
        <title>Analysis of 44 Vibrio anguillarum genomes reveals high genetic diversity.</title>
        <authorList>
            <person name="Hansen M.J."/>
            <person name="Dalsgaard I."/>
        </authorList>
    </citation>
    <scope>NUCLEOTIDE SEQUENCE</scope>
    <source>
        <strain evidence="2">850617-1/1</strain>
    </source>
</reference>
<sequence length="118" mass="13851">MFNKSLLLTALLCCSAATFSATYPVVEPDPIEQIKERLKSVNVQDYMKTPRKDWSVFKGEPYPVATKTRIRRYIPWYTTEFDILGENGKVMYPKGYTFNPLKYAKYPRRIVIFKLNQL</sequence>
<feature type="chain" id="PRO_5043890383" evidence="1">
    <location>
        <begin position="21"/>
        <end position="118"/>
    </location>
</feature>
<evidence type="ECO:0000256" key="1">
    <source>
        <dbReference type="SAM" id="SignalP"/>
    </source>
</evidence>
<dbReference type="EMBL" id="SCLC01000284">
    <property type="protein sequence ID" value="MBF4436680.1"/>
    <property type="molecule type" value="Genomic_DNA"/>
</dbReference>
<dbReference type="Proteomes" id="UP000786185">
    <property type="component" value="Unassembled WGS sequence"/>
</dbReference>
<evidence type="ECO:0000313" key="3">
    <source>
        <dbReference type="Proteomes" id="UP000786185"/>
    </source>
</evidence>
<gene>
    <name evidence="2" type="ORF">ERJ77_19720</name>
</gene>
<comment type="caution">
    <text evidence="2">The sequence shown here is derived from an EMBL/GenBank/DDBJ whole genome shotgun (WGS) entry which is preliminary data.</text>
</comment>
<accession>A0AAW4BGA3</accession>
<protein>
    <submittedName>
        <fullName evidence="2">Conjugal transfer protein TraU</fullName>
    </submittedName>
</protein>
<feature type="signal peptide" evidence="1">
    <location>
        <begin position="1"/>
        <end position="20"/>
    </location>
</feature>
<dbReference type="AlphaFoldDB" id="A0AAW4BGA3"/>
<proteinExistence type="predicted"/>